<dbReference type="PROSITE" id="PS00107">
    <property type="entry name" value="PROTEIN_KINASE_ATP"/>
    <property type="match status" value="1"/>
</dbReference>
<dbReference type="SMART" id="SM00220">
    <property type="entry name" value="S_TKc"/>
    <property type="match status" value="1"/>
</dbReference>
<dbReference type="PANTHER" id="PTHR47453:SF1">
    <property type="entry name" value="PHOSPHOGLUCAN, WATER DIKINASE, CHLOROPLASTIC"/>
    <property type="match status" value="1"/>
</dbReference>
<evidence type="ECO:0000256" key="18">
    <source>
        <dbReference type="PROSITE-ProRule" id="PRU10141"/>
    </source>
</evidence>
<keyword evidence="15" id="KW-0460">Magnesium</keyword>
<dbReference type="Pfam" id="PF07714">
    <property type="entry name" value="PK_Tyr_Ser-Thr"/>
    <property type="match status" value="1"/>
</dbReference>
<evidence type="ECO:0000256" key="6">
    <source>
        <dbReference type="ARBA" id="ARBA00011738"/>
    </source>
</evidence>
<dbReference type="InterPro" id="IPR008271">
    <property type="entry name" value="Ser/Thr_kinase_AS"/>
</dbReference>
<protein>
    <submittedName>
        <fullName evidence="23">Water chloroplastic isoform B</fullName>
    </submittedName>
</protein>
<dbReference type="PROSITE" id="PS00108">
    <property type="entry name" value="PROTEIN_KINASE_ST"/>
    <property type="match status" value="1"/>
</dbReference>
<keyword evidence="14 18" id="KW-0067">ATP-binding</keyword>
<dbReference type="InterPro" id="IPR054481">
    <property type="entry name" value="GWD1_pHisD"/>
</dbReference>
<comment type="subcellular location">
    <subcellularLocation>
        <location evidence="3">Cytoplasm</location>
        <location evidence="3">Cytoskeleton</location>
        <location evidence="3">Cilium axoneme</location>
    </subcellularLocation>
    <subcellularLocation>
        <location evidence="2">Membrane</location>
        <topology evidence="2">Single-pass membrane protein</topology>
    </subcellularLocation>
</comment>
<evidence type="ECO:0000256" key="2">
    <source>
        <dbReference type="ARBA" id="ARBA00004167"/>
    </source>
</evidence>
<dbReference type="OrthoDB" id="6123450at2759"/>
<feature type="binding site" evidence="18">
    <location>
        <position position="2201"/>
    </location>
    <ligand>
        <name>ATP</name>
        <dbReference type="ChEBI" id="CHEBI:30616"/>
    </ligand>
</feature>
<dbReference type="Gene3D" id="2.60.40.10">
    <property type="entry name" value="Immunoglobulins"/>
    <property type="match status" value="1"/>
</dbReference>
<keyword evidence="12 18" id="KW-0547">Nucleotide-binding</keyword>
<evidence type="ECO:0000259" key="22">
    <source>
        <dbReference type="PROSITE" id="PS51166"/>
    </source>
</evidence>
<dbReference type="EMBL" id="LHPG02000006">
    <property type="protein sequence ID" value="PRW57888.1"/>
    <property type="molecule type" value="Genomic_DNA"/>
</dbReference>
<feature type="region of interest" description="Disordered" evidence="19">
    <location>
        <begin position="2124"/>
        <end position="2163"/>
    </location>
</feature>
<feature type="region of interest" description="Disordered" evidence="19">
    <location>
        <begin position="1964"/>
        <end position="1992"/>
    </location>
</feature>
<dbReference type="Gene3D" id="3.30.1490.20">
    <property type="entry name" value="ATP-grasp fold, A domain"/>
    <property type="match status" value="1"/>
</dbReference>
<evidence type="ECO:0000256" key="8">
    <source>
        <dbReference type="ARBA" id="ARBA00022614"/>
    </source>
</evidence>
<dbReference type="InterPro" id="IPR017441">
    <property type="entry name" value="Protein_kinase_ATP_BS"/>
</dbReference>
<evidence type="ECO:0000256" key="3">
    <source>
        <dbReference type="ARBA" id="ARBA00004430"/>
    </source>
</evidence>
<keyword evidence="11" id="KW-0677">Repeat</keyword>
<dbReference type="Proteomes" id="UP000239899">
    <property type="component" value="Unassembled WGS sequence"/>
</dbReference>
<evidence type="ECO:0000256" key="17">
    <source>
        <dbReference type="ARBA" id="ARBA00023277"/>
    </source>
</evidence>
<dbReference type="GO" id="GO:0004674">
    <property type="term" value="F:protein serine/threonine kinase activity"/>
    <property type="evidence" value="ECO:0007669"/>
    <property type="project" value="UniProtKB-KW"/>
</dbReference>
<gene>
    <name evidence="23" type="ORF">C2E21_3326</name>
</gene>
<dbReference type="SUPFAM" id="SSF56059">
    <property type="entry name" value="Glutathione synthetase ATP-binding domain-like"/>
    <property type="match status" value="1"/>
</dbReference>
<dbReference type="GO" id="GO:0005524">
    <property type="term" value="F:ATP binding"/>
    <property type="evidence" value="ECO:0007669"/>
    <property type="project" value="UniProtKB-UniRule"/>
</dbReference>
<keyword evidence="9" id="KW-0808">Transferase</keyword>
<feature type="region of interest" description="Disordered" evidence="19">
    <location>
        <begin position="204"/>
        <end position="224"/>
    </location>
</feature>
<feature type="region of interest" description="Disordered" evidence="19">
    <location>
        <begin position="2063"/>
        <end position="2083"/>
    </location>
</feature>
<comment type="subunit">
    <text evidence="6">Homodimer.</text>
</comment>
<dbReference type="Gene3D" id="1.10.510.10">
    <property type="entry name" value="Transferase(Phosphotransferase) domain 1"/>
    <property type="match status" value="1"/>
</dbReference>
<dbReference type="SUPFAM" id="SSF49452">
    <property type="entry name" value="Starch-binding domain-like"/>
    <property type="match status" value="1"/>
</dbReference>
<dbReference type="InterPro" id="IPR013815">
    <property type="entry name" value="ATP_grasp_subdomain_1"/>
</dbReference>
<sequence>MQRAAYAAGAPRATGQPCPARQLLGGTRPLLAPALPQGRYGAARRAGQPAARLAAVRRPGRPLAVPCRAAGGDVPVKFTLQRKLKFGEVHKLVGSHPSLGSWKIHKAYNMGWAEGHFWTAEVALPPGTQLEFKCVQVRSDNQEDAKWEKGDNRTLTVPPEGAAAISVLIDWSGEAEIEVTPNGRQPVAAAAAVSVMAAAEGTGSLASAGSDSEGGYASSGAVSGSVTSSMDDSMALLPQWQGKELRFMQSNEHTRERQGVWNTDGLQGAALHLVAGDRDAPNWLSKLEVLKTLLVDQAPEMRPQLDAVAHAYIYIQWMATGAIPCVEGGGHHRPNRHAELARTMFRSLEWVIGEQGLSNPVVALVGRRLQSRLPSFTERFTQSVPLTRIRDIAHRNDIPKELKAEIKHTLQNKLHRNAGPEDLHTTEAMLARVTAVPGEYPEAFVEEFKTFTAELRDFFNAGSLTDMLDGLRPAMDDGSAQLLDHFAAAKGRLDAAGEAADLNAVMDVLHAATTVRALLASGLSSGLRNDAPDNAIAMRQRWRQCEVRAEDYAFVLFSRFINAIEEQGGAQAISRGSDGGWALPIGALVLGLRHIGLSGFGAQECMAIEHELTAWQKAGGFSDRDNALRLKATLQRLRRLTEAYSSELMGAYTARAVAMGKALGLDPDRYNVFTEAEIRASLVFQLSKLSSLLIKAANLTAGGSPWDVVMAGEATGLLLAAEQLQPGCLDGAGGKDAILLVESATGDEEVAALGRNLRGIILRQDLPHLSHLGVRTRQEGVVFVTCEDTEAVASRAEPLLGSRIRLTAGPNGVSIAPAGSGSGAAAANGNGTSAAAAAAAKPVAKPGAVDKVGSMTVVPLEEAVVPTCGAKAAACGELLRLAASCQDAVAAKALAAASNGGSNSTSIMASADGVVLPFGCMEAALAADGQQRRFADLLRQLASVLGSMQHDHSAHSSEGNLAALDAVCDDIQGVLRGLRIPQAVLQRISGAFKPGSAVIARSSANVEDLAGISGNVEDLAGMSGAGLYESIPNVDSSNAAAVQAAVAGVWASLFSRRAVLSRHAAGVPQEAACMAVFVQRQLAPDLSFVLHTRHPVSGDPNVLSAELAPGLGETLAAGTRGTPWRLEVDKRSAAVTTVAFSNFSKGLLPPGSAAALRSTNGAVYAPLSTVGGSNGGAAVAPPPAAGGVQLQGVDYSSQALSVSADARTGVGRRLLAVAVLLESEFGAAQDVEGCFVGNELFVPLVVGQAPDKVAVAALLAQRDAVRNWEAFKSDNAITGWTNASDVCAWTGITCLDGAISTFAWQCSDGEAAYCGVRAQGTISPALANLTSLRELWMGGQQFTGTLPAVFGGPQVFENLVYFMVGSNQLSGTIPASFGSAGAFPKLETMWLSNNRLQGSLPFGGTYDGSVASFTKLSLFTVEGNNLTGSLPPNLPSVMPSLKELYAGKSGLEGSLPDAWAAPGSFPNLTQLVLSNNRLNGTLPAAWATPDALQALSDVFLEGNRLSGSLPEAWGSTPGAFLKFNSLQLESNNLTGTVPVSWASLPALQGLTLNNNPGLCGAVPAGLHRAVCGPLGFVFTQCEGQELPPCTNNWPAASEAEVAALLDQAAAITNWQEFSSSNNITGWQRGVPVCSWTGLTCTPAGAVTGLNLSCAQSTDTIGVYVGACGTRAVGTLAPALASLTYLRSLRLSGQLLSGGLPEEWGTTDAFTNLYELYLDNNQLSGTLPEAWAAQTAFPSLTAMVLDSNRLQGSLPDAWTGPGAFSLLSNLQLSNNSLTGGLPNQASGLQALAYLELGANRLTSTFPAAWCGASAFPGLSYLHLQDNAISGSLPATCGGETGLANLFRFDLNNNQLEGPLPSLWGQNGSLPSLAVLGLGNNRLSGTLPSDWGRNGSFPQLSDLHLDSNQLRGSIPASWAAPGALPSMAQLFLDGNPRFCGMVPERLVPSVCQSGATTCDYTSIPCQPQGSPPPAPQQQQDVNVNSTAPPTQPASSSLPVGVIVGAVVGAFVAALLAFLAVRYRKAWLRRQAVASDRAASLLAKGLHSTPGDGQLAPGMDPHELTMLPPSSSSGEPAGLPHSYVSSGSGRSGSLLPGVLLGDPSLSIGALEDDELLSLISTRLATRALDRPQGQTHPSSPGPQARSPAALDNSGSGGPSSPGLSPDVQQWEVQWEHISIERAIGRGSYGRVYLGLWNATPVAVKVLLCAEQLHPDIDLALPPSIMKELHEEAEVMTRMRHPHLVSFMGLCTLPPCILTEYCSRGSLYDVLRQAALRPDAAQQLTVRRRLSMAFDAARGLLYLHARTLPIVHHDVKSPNMLVDDAWRVKVCDFALSAILAQPQQEQGGVTNPMWLAPEVLRQEPATTKADVFAFGLVLFELLVWRLPWVQVTPFQIRRFVLDGRRPEVPPQAQLPGPDTACWAGLGDYLQLMRDCWAQAPEERPAFSEVVARLGHLLSQAPTGMEPAV</sequence>
<dbReference type="InterPro" id="IPR003591">
    <property type="entry name" value="Leu-rich_rpt_typical-subtyp"/>
</dbReference>
<evidence type="ECO:0000256" key="10">
    <source>
        <dbReference type="ARBA" id="ARBA00022723"/>
    </source>
</evidence>
<dbReference type="InterPro" id="IPR001245">
    <property type="entry name" value="Ser-Thr/Tyr_kinase_cat_dom"/>
</dbReference>
<dbReference type="STRING" id="3076.A0A2P6TV03"/>
<dbReference type="Gene3D" id="3.80.10.10">
    <property type="entry name" value="Ribonuclease Inhibitor"/>
    <property type="match status" value="4"/>
</dbReference>
<evidence type="ECO:0000256" key="15">
    <source>
        <dbReference type="ARBA" id="ARBA00022842"/>
    </source>
</evidence>
<dbReference type="InterPro" id="IPR013784">
    <property type="entry name" value="Carb-bd-like_fold"/>
</dbReference>
<name>A0A2P6TV03_CHLSO</name>
<comment type="caution">
    <text evidence="23">The sequence shown here is derived from an EMBL/GenBank/DDBJ whole genome shotgun (WGS) entry which is preliminary data.</text>
</comment>
<evidence type="ECO:0000256" key="20">
    <source>
        <dbReference type="SAM" id="Phobius"/>
    </source>
</evidence>
<dbReference type="SUPFAM" id="SSF56112">
    <property type="entry name" value="Protein kinase-like (PK-like)"/>
    <property type="match status" value="1"/>
</dbReference>
<keyword evidence="7" id="KW-0723">Serine/threonine-protein kinase</keyword>
<keyword evidence="17" id="KW-0119">Carbohydrate metabolism</keyword>
<keyword evidence="8" id="KW-0433">Leucine-rich repeat</keyword>
<dbReference type="InterPro" id="IPR013210">
    <property type="entry name" value="LRR_N_plant-typ"/>
</dbReference>
<evidence type="ECO:0000256" key="16">
    <source>
        <dbReference type="ARBA" id="ARBA00023136"/>
    </source>
</evidence>
<evidence type="ECO:0000256" key="9">
    <source>
        <dbReference type="ARBA" id="ARBA00022679"/>
    </source>
</evidence>
<dbReference type="CDD" id="cd05467">
    <property type="entry name" value="CBM20"/>
    <property type="match status" value="1"/>
</dbReference>
<dbReference type="Pfam" id="PF00560">
    <property type="entry name" value="LRR_1"/>
    <property type="match status" value="2"/>
</dbReference>
<dbReference type="FunFam" id="3.80.10.10:FF:000095">
    <property type="entry name" value="LRR receptor-like serine/threonine-protein kinase GSO1"/>
    <property type="match status" value="1"/>
</dbReference>
<dbReference type="SUPFAM" id="SSF52058">
    <property type="entry name" value="L domain-like"/>
    <property type="match status" value="2"/>
</dbReference>
<dbReference type="GO" id="GO:0005930">
    <property type="term" value="C:axoneme"/>
    <property type="evidence" value="ECO:0007669"/>
    <property type="project" value="UniProtKB-SubCell"/>
</dbReference>
<evidence type="ECO:0000313" key="23">
    <source>
        <dbReference type="EMBL" id="PRW57888.1"/>
    </source>
</evidence>
<reference evidence="23 24" key="1">
    <citation type="journal article" date="2018" name="Plant J.">
        <title>Genome sequences of Chlorella sorokiniana UTEX 1602 and Micractinium conductrix SAG 241.80: implications to maltose excretion by a green alga.</title>
        <authorList>
            <person name="Arriola M.B."/>
            <person name="Velmurugan N."/>
            <person name="Zhang Y."/>
            <person name="Plunkett M.H."/>
            <person name="Hondzo H."/>
            <person name="Barney B.M."/>
        </authorList>
    </citation>
    <scope>NUCLEOTIDE SEQUENCE [LARGE SCALE GENOMIC DNA]</scope>
    <source>
        <strain evidence="24">UTEX 1602</strain>
    </source>
</reference>
<dbReference type="Pfam" id="PF00686">
    <property type="entry name" value="CBM_20"/>
    <property type="match status" value="1"/>
</dbReference>
<dbReference type="SMART" id="SM00369">
    <property type="entry name" value="LRR_TYP"/>
    <property type="match status" value="11"/>
</dbReference>
<dbReference type="CDD" id="cd13999">
    <property type="entry name" value="STKc_MAP3K-like"/>
    <property type="match status" value="1"/>
</dbReference>
<dbReference type="Pfam" id="PF22973">
    <property type="entry name" value="GWD1_pHisD"/>
    <property type="match status" value="1"/>
</dbReference>
<evidence type="ECO:0000256" key="11">
    <source>
        <dbReference type="ARBA" id="ARBA00022737"/>
    </source>
</evidence>
<evidence type="ECO:0000256" key="7">
    <source>
        <dbReference type="ARBA" id="ARBA00022527"/>
    </source>
</evidence>
<feature type="compositionally biased region" description="Low complexity" evidence="19">
    <location>
        <begin position="1983"/>
        <end position="1992"/>
    </location>
</feature>
<proteinExistence type="inferred from homology"/>
<feature type="compositionally biased region" description="Low complexity" evidence="19">
    <location>
        <begin position="213"/>
        <end position="224"/>
    </location>
</feature>
<evidence type="ECO:0000256" key="19">
    <source>
        <dbReference type="SAM" id="MobiDB-lite"/>
    </source>
</evidence>
<dbReference type="Gene3D" id="3.30.470.20">
    <property type="entry name" value="ATP-grasp fold, B domain"/>
    <property type="match status" value="1"/>
</dbReference>
<dbReference type="PANTHER" id="PTHR47453">
    <property type="entry name" value="PHOSPHOGLUCAN, WATER DIKINASE, CHLOROPLASTIC"/>
    <property type="match status" value="1"/>
</dbReference>
<dbReference type="InterPro" id="IPR002192">
    <property type="entry name" value="PPDK_AMP/ATP-bd"/>
</dbReference>
<keyword evidence="16 20" id="KW-0472">Membrane</keyword>
<dbReference type="InterPro" id="IPR002044">
    <property type="entry name" value="CBM20"/>
</dbReference>
<dbReference type="InterPro" id="IPR013783">
    <property type="entry name" value="Ig-like_fold"/>
</dbReference>
<comment type="similarity">
    <text evidence="5">Belongs to the protein kinase superfamily. Ser/Thr protein kinase family.</text>
</comment>
<evidence type="ECO:0000256" key="4">
    <source>
        <dbReference type="ARBA" id="ARBA00007837"/>
    </source>
</evidence>
<evidence type="ECO:0000256" key="12">
    <source>
        <dbReference type="ARBA" id="ARBA00022741"/>
    </source>
</evidence>
<dbReference type="PROSITE" id="PS51166">
    <property type="entry name" value="CBM20"/>
    <property type="match status" value="1"/>
</dbReference>
<evidence type="ECO:0000256" key="14">
    <source>
        <dbReference type="ARBA" id="ARBA00022840"/>
    </source>
</evidence>
<dbReference type="GO" id="GO:0016020">
    <property type="term" value="C:membrane"/>
    <property type="evidence" value="ECO:0007669"/>
    <property type="project" value="UniProtKB-SubCell"/>
</dbReference>
<keyword evidence="10" id="KW-0479">Metal-binding</keyword>
<dbReference type="InterPro" id="IPR000719">
    <property type="entry name" value="Prot_kinase_dom"/>
</dbReference>
<evidence type="ECO:0000313" key="24">
    <source>
        <dbReference type="Proteomes" id="UP000239899"/>
    </source>
</evidence>
<dbReference type="InterPro" id="IPR032675">
    <property type="entry name" value="LRR_dom_sf"/>
</dbReference>
<comment type="similarity">
    <text evidence="4">Belongs to the PEP-utilizing enzyme family.</text>
</comment>
<dbReference type="Gene3D" id="3.30.200.20">
    <property type="entry name" value="Phosphorylase Kinase, domain 1"/>
    <property type="match status" value="1"/>
</dbReference>
<evidence type="ECO:0000256" key="13">
    <source>
        <dbReference type="ARBA" id="ARBA00022777"/>
    </source>
</evidence>
<evidence type="ECO:0000256" key="5">
    <source>
        <dbReference type="ARBA" id="ARBA00008684"/>
    </source>
</evidence>
<comment type="cofactor">
    <cofactor evidence="1">
        <name>Mg(2+)</name>
        <dbReference type="ChEBI" id="CHEBI:18420"/>
    </cofactor>
</comment>
<dbReference type="Pfam" id="PF01326">
    <property type="entry name" value="PPDK_N"/>
    <property type="match status" value="1"/>
</dbReference>
<dbReference type="InterPro" id="IPR011009">
    <property type="entry name" value="Kinase-like_dom_sf"/>
</dbReference>
<keyword evidence="20" id="KW-1133">Transmembrane helix</keyword>
<dbReference type="SMART" id="SM01065">
    <property type="entry name" value="CBM_2"/>
    <property type="match status" value="1"/>
</dbReference>
<dbReference type="PROSITE" id="PS50011">
    <property type="entry name" value="PROTEIN_KINASE_DOM"/>
    <property type="match status" value="1"/>
</dbReference>
<evidence type="ECO:0000259" key="21">
    <source>
        <dbReference type="PROSITE" id="PS50011"/>
    </source>
</evidence>
<keyword evidence="20" id="KW-0812">Transmembrane</keyword>
<dbReference type="GO" id="GO:0046872">
    <property type="term" value="F:metal ion binding"/>
    <property type="evidence" value="ECO:0007669"/>
    <property type="project" value="UniProtKB-KW"/>
</dbReference>
<organism evidence="23 24">
    <name type="scientific">Chlorella sorokiniana</name>
    <name type="common">Freshwater green alga</name>
    <dbReference type="NCBI Taxonomy" id="3076"/>
    <lineage>
        <taxon>Eukaryota</taxon>
        <taxon>Viridiplantae</taxon>
        <taxon>Chlorophyta</taxon>
        <taxon>core chlorophytes</taxon>
        <taxon>Trebouxiophyceae</taxon>
        <taxon>Chlorellales</taxon>
        <taxon>Chlorellaceae</taxon>
        <taxon>Chlorella clade</taxon>
        <taxon>Chlorella</taxon>
    </lineage>
</organism>
<evidence type="ECO:0000256" key="1">
    <source>
        <dbReference type="ARBA" id="ARBA00001946"/>
    </source>
</evidence>
<feature type="domain" description="CBM20" evidence="22">
    <location>
        <begin position="68"/>
        <end position="173"/>
    </location>
</feature>
<dbReference type="Pfam" id="PF08263">
    <property type="entry name" value="LRRNT_2"/>
    <property type="match status" value="2"/>
</dbReference>
<keyword evidence="13" id="KW-0418">Kinase</keyword>
<accession>A0A2P6TV03</accession>
<dbReference type="InterPro" id="IPR001611">
    <property type="entry name" value="Leu-rich_rpt"/>
</dbReference>
<feature type="domain" description="Protein kinase" evidence="21">
    <location>
        <begin position="2174"/>
        <end position="2454"/>
    </location>
</feature>
<keyword evidence="24" id="KW-1185">Reference proteome</keyword>
<feature type="transmembrane region" description="Helical" evidence="20">
    <location>
        <begin position="1995"/>
        <end position="2018"/>
    </location>
</feature>
<dbReference type="GO" id="GO:2001070">
    <property type="term" value="F:starch binding"/>
    <property type="evidence" value="ECO:0007669"/>
    <property type="project" value="InterPro"/>
</dbReference>